<dbReference type="Proteomes" id="UP000019335">
    <property type="component" value="Chromosome 4"/>
</dbReference>
<sequence>MTYSQRGTMKEFQINGYRKWRSFEKSNSNLKGEQCRPESALKMGRHGVVVVYSKDGMRTLTYCLPAGSEGEAPPTPGSSLHYLYEHLRAKPAARIQWKKIMIRLSEDTREALHGTTRTTRGNVEKEKRRMKAAEYQELRLYKVASLLGSSLSLDSPTQRRRQVRAARGRRGAEHCRGLRQGSKIIPHLKEECPPTELTLRLSTTGSSSFCADQRKEKANFDCQERCDKKK</sequence>
<evidence type="ECO:0000313" key="3">
    <source>
        <dbReference type="Proteomes" id="UP000019335"/>
    </source>
</evidence>
<name>W7TYU0_9STRA</name>
<evidence type="ECO:0000256" key="1">
    <source>
        <dbReference type="SAM" id="MobiDB-lite"/>
    </source>
</evidence>
<comment type="caution">
    <text evidence="2">The sequence shown here is derived from an EMBL/GenBank/DDBJ whole genome shotgun (WGS) entry which is preliminary data.</text>
</comment>
<feature type="compositionally biased region" description="Basic residues" evidence="1">
    <location>
        <begin position="158"/>
        <end position="169"/>
    </location>
</feature>
<dbReference type="AlphaFoldDB" id="W7TYU0"/>
<organism evidence="2 3">
    <name type="scientific">Nannochloropsis gaditana</name>
    <dbReference type="NCBI Taxonomy" id="72520"/>
    <lineage>
        <taxon>Eukaryota</taxon>
        <taxon>Sar</taxon>
        <taxon>Stramenopiles</taxon>
        <taxon>Ochrophyta</taxon>
        <taxon>Eustigmatophyceae</taxon>
        <taxon>Eustigmatales</taxon>
        <taxon>Monodopsidaceae</taxon>
        <taxon>Nannochloropsis</taxon>
    </lineage>
</organism>
<protein>
    <submittedName>
        <fullName evidence="2">Uncharacterized protein</fullName>
    </submittedName>
</protein>
<gene>
    <name evidence="2" type="ORF">Naga_100177g2</name>
</gene>
<feature type="region of interest" description="Disordered" evidence="1">
    <location>
        <begin position="155"/>
        <end position="175"/>
    </location>
</feature>
<evidence type="ECO:0000313" key="2">
    <source>
        <dbReference type="EMBL" id="EWM28643.1"/>
    </source>
</evidence>
<accession>W7TYU0</accession>
<keyword evidence="3" id="KW-1185">Reference proteome</keyword>
<reference evidence="2 3" key="1">
    <citation type="journal article" date="2014" name="Mol. Plant">
        <title>Chromosome Scale Genome Assembly and Transcriptome Profiling of Nannochloropsis gaditana in Nitrogen Depletion.</title>
        <authorList>
            <person name="Corteggiani Carpinelli E."/>
            <person name="Telatin A."/>
            <person name="Vitulo N."/>
            <person name="Forcato C."/>
            <person name="D'Angelo M."/>
            <person name="Schiavon R."/>
            <person name="Vezzi A."/>
            <person name="Giacometti G.M."/>
            <person name="Morosinotto T."/>
            <person name="Valle G."/>
        </authorList>
    </citation>
    <scope>NUCLEOTIDE SEQUENCE [LARGE SCALE GENOMIC DNA]</scope>
    <source>
        <strain evidence="2 3">B-31</strain>
    </source>
</reference>
<dbReference type="EMBL" id="AZIL01000276">
    <property type="protein sequence ID" value="EWM28643.1"/>
    <property type="molecule type" value="Genomic_DNA"/>
</dbReference>
<proteinExistence type="predicted"/>